<dbReference type="EMBL" id="UINC01039828">
    <property type="protein sequence ID" value="SVB38872.1"/>
    <property type="molecule type" value="Genomic_DNA"/>
</dbReference>
<sequence>MIRILLIFILLSCRLLAEFGDTSVSEDFGFQYTLEENGIGSVRYITPDHSVETISDGEKTYKKIVLPSASHVSDPGQPDLPSSSTFIAVNPGKTYSITVNIVSSQVTDDIEILPKNSWENNAEISFTEGE</sequence>
<feature type="domain" description="Gingipain propeptide" evidence="1">
    <location>
        <begin position="36"/>
        <end position="117"/>
    </location>
</feature>
<proteinExistence type="predicted"/>
<protein>
    <recommendedName>
        <fullName evidence="1">Gingipain propeptide domain-containing protein</fullName>
    </recommendedName>
</protein>
<reference evidence="2" key="1">
    <citation type="submission" date="2018-05" db="EMBL/GenBank/DDBJ databases">
        <authorList>
            <person name="Lanie J.A."/>
            <person name="Ng W.-L."/>
            <person name="Kazmierczak K.M."/>
            <person name="Andrzejewski T.M."/>
            <person name="Davidsen T.M."/>
            <person name="Wayne K.J."/>
            <person name="Tettelin H."/>
            <person name="Glass J.I."/>
            <person name="Rusch D."/>
            <person name="Podicherti R."/>
            <person name="Tsui H.-C.T."/>
            <person name="Winkler M.E."/>
        </authorList>
    </citation>
    <scope>NUCLEOTIDE SEQUENCE</scope>
</reference>
<feature type="non-terminal residue" evidence="2">
    <location>
        <position position="130"/>
    </location>
</feature>
<dbReference type="AlphaFoldDB" id="A0A382DLG8"/>
<evidence type="ECO:0000313" key="2">
    <source>
        <dbReference type="EMBL" id="SVB38872.1"/>
    </source>
</evidence>
<dbReference type="InterPro" id="IPR012600">
    <property type="entry name" value="Propeptide_C25"/>
</dbReference>
<evidence type="ECO:0000259" key="1">
    <source>
        <dbReference type="Pfam" id="PF08126"/>
    </source>
</evidence>
<organism evidence="2">
    <name type="scientific">marine metagenome</name>
    <dbReference type="NCBI Taxonomy" id="408172"/>
    <lineage>
        <taxon>unclassified sequences</taxon>
        <taxon>metagenomes</taxon>
        <taxon>ecological metagenomes</taxon>
    </lineage>
</organism>
<dbReference type="GO" id="GO:0004197">
    <property type="term" value="F:cysteine-type endopeptidase activity"/>
    <property type="evidence" value="ECO:0007669"/>
    <property type="project" value="InterPro"/>
</dbReference>
<accession>A0A382DLG8</accession>
<gene>
    <name evidence="2" type="ORF">METZ01_LOCUS191726</name>
</gene>
<dbReference type="InterPro" id="IPR038490">
    <property type="entry name" value="Gingipain_propep_sf"/>
</dbReference>
<dbReference type="Gene3D" id="2.60.40.3800">
    <property type="match status" value="1"/>
</dbReference>
<name>A0A382DLG8_9ZZZZ</name>
<dbReference type="Pfam" id="PF08126">
    <property type="entry name" value="Propeptide_C25"/>
    <property type="match status" value="1"/>
</dbReference>